<accession>A0A1H6Z3B3</accession>
<dbReference type="STRING" id="408657.SAMN04487995_4710"/>
<sequence>MKKLAYLTLLTTIGLFFQCKKDAGKEEVTPQPEIVIPVDENQILKKLTVPEAETVTFDSLASNFLVKLPSGFSADEVNIKLSLYDDVSLLDSASLETSNKDLKFPYKGSIPLTLVLKKKGIATPRRYYVYVEAQGSPKIELASKEISVKQGVSYFPFKIISGLGTIPSKPDQKRAIIKLVDRTTNTVVEGTVQNVLQNVYFQDLSSLINSEKVGLDLTFDGSEPLIFDGLQLKRGVPGATISNMPFTLIKTDTLKVIGGYFDPMAAYTAGLSNDFSQGQKIINLAYQDKGNLSSKFNTDLSEGSYLVTFYENGKEMGKGVFEFSTSRTNTLETIWKGDLNLVFTRNTQPLIFNKGDIFYAKPSIVQYLWGANLPSSSFDLRLLPTLRIVNGSTTINLTPEMEVISWAIAGVSYSVGKYKLPDNLSSGSYTVTALYASQPESKPYWSKIQVR</sequence>
<evidence type="ECO:0000313" key="1">
    <source>
        <dbReference type="EMBL" id="SEJ43425.1"/>
    </source>
</evidence>
<dbReference type="Proteomes" id="UP000199532">
    <property type="component" value="Unassembled WGS sequence"/>
</dbReference>
<dbReference type="EMBL" id="FNXY01000007">
    <property type="protein sequence ID" value="SEJ43425.1"/>
    <property type="molecule type" value="Genomic_DNA"/>
</dbReference>
<protein>
    <submittedName>
        <fullName evidence="1">Uncharacterized protein</fullName>
    </submittedName>
</protein>
<name>A0A1H6Z3B3_9BACT</name>
<proteinExistence type="predicted"/>
<reference evidence="1 2" key="1">
    <citation type="submission" date="2016-10" db="EMBL/GenBank/DDBJ databases">
        <authorList>
            <person name="de Groot N.N."/>
        </authorList>
    </citation>
    <scope>NUCLEOTIDE SEQUENCE [LARGE SCALE GENOMIC DNA]</scope>
    <source>
        <strain evidence="1 2">DSM 19938</strain>
    </source>
</reference>
<dbReference type="RefSeq" id="WP_090338766.1">
    <property type="nucleotide sequence ID" value="NZ_FNXY01000007.1"/>
</dbReference>
<keyword evidence="2" id="KW-1185">Reference proteome</keyword>
<dbReference type="OrthoDB" id="915363at2"/>
<dbReference type="AlphaFoldDB" id="A0A1H6Z3B3"/>
<organism evidence="1 2">
    <name type="scientific">Dyadobacter koreensis</name>
    <dbReference type="NCBI Taxonomy" id="408657"/>
    <lineage>
        <taxon>Bacteria</taxon>
        <taxon>Pseudomonadati</taxon>
        <taxon>Bacteroidota</taxon>
        <taxon>Cytophagia</taxon>
        <taxon>Cytophagales</taxon>
        <taxon>Spirosomataceae</taxon>
        <taxon>Dyadobacter</taxon>
    </lineage>
</organism>
<gene>
    <name evidence="1" type="ORF">SAMN04487995_4710</name>
</gene>
<evidence type="ECO:0000313" key="2">
    <source>
        <dbReference type="Proteomes" id="UP000199532"/>
    </source>
</evidence>